<dbReference type="Proteomes" id="UP001529514">
    <property type="component" value="Chromosome"/>
</dbReference>
<sequence length="47" mass="5804">MEGKEELSYRISYHNGNMKLNRQTDLWNKTENNLKFIDYFTENLYKN</sequence>
<accession>A0ABM8JRV2</accession>
<evidence type="ECO:0000313" key="2">
    <source>
        <dbReference type="Proteomes" id="UP001529514"/>
    </source>
</evidence>
<evidence type="ECO:0000313" key="1">
    <source>
        <dbReference type="EMBL" id="BET95407.1"/>
    </source>
</evidence>
<dbReference type="EMBL" id="AP028978">
    <property type="protein sequence ID" value="BET95407.1"/>
    <property type="molecule type" value="Genomic_DNA"/>
</dbReference>
<name>A0ABM8JRV2_9GAMM</name>
<proteinExistence type="predicted"/>
<organism evidence="1 2">
    <name type="scientific">Xenorhabdus taiwanensis</name>
    <dbReference type="NCBI Taxonomy" id="3085177"/>
    <lineage>
        <taxon>Bacteria</taxon>
        <taxon>Pseudomonadati</taxon>
        <taxon>Pseudomonadota</taxon>
        <taxon>Gammaproteobacteria</taxon>
        <taxon>Enterobacterales</taxon>
        <taxon>Morganellaceae</taxon>
        <taxon>Xenorhabdus</taxon>
    </lineage>
</organism>
<gene>
    <name evidence="1" type="ORF">TCT1_03280</name>
</gene>
<protein>
    <submittedName>
        <fullName evidence="1">Uncharacterized protein</fullName>
    </submittedName>
</protein>
<reference evidence="1 2" key="1">
    <citation type="submission" date="2023-10" db="EMBL/GenBank/DDBJ databases">
        <title>Xenorhabdus taiwanensis sp. nov., a symbiotic bacterium associated with the entomopathogenic nematode Steinernema taiwanensis.</title>
        <authorList>
            <person name="Tseng C.T."/>
            <person name="Shu H.Y."/>
            <person name="Chen M.H."/>
            <person name="Fang Y.J."/>
            <person name="Wu T.L."/>
            <person name="Lin Y.C."/>
            <person name="Huang C.J."/>
        </authorList>
    </citation>
    <scope>NUCLEOTIDE SEQUENCE [LARGE SCALE GENOMIC DNA]</scope>
    <source>
        <strain evidence="1 2">TCT-1</strain>
    </source>
</reference>
<keyword evidence="2" id="KW-1185">Reference proteome</keyword>